<dbReference type="PANTHER" id="PTHR48433:SF1">
    <property type="entry name" value="OUTER ENVELOPE PROTEIN 61-LIKE"/>
    <property type="match status" value="1"/>
</dbReference>
<dbReference type="AlphaFoldDB" id="A0A1S3U000"/>
<reference evidence="2" key="1">
    <citation type="journal article" date="2014" name="Nat. Commun.">
        <title>Genome sequence of mungbean and insights into evolution within Vigna species.</title>
        <authorList>
            <person name="Kang Y.J."/>
            <person name="Kim S.K."/>
            <person name="Kim M.Y."/>
            <person name="Lestari P."/>
            <person name="Kim K.H."/>
            <person name="Ha B.K."/>
            <person name="Jun T.H."/>
            <person name="Hwang W.J."/>
            <person name="Lee T."/>
            <person name="Lee J."/>
            <person name="Shim S."/>
            <person name="Yoon M.Y."/>
            <person name="Jang Y.E."/>
            <person name="Han K.S."/>
            <person name="Taeprayoon P."/>
            <person name="Yoon N."/>
            <person name="Somta P."/>
            <person name="Tanya P."/>
            <person name="Kim K.S."/>
            <person name="Gwag J.G."/>
            <person name="Moon J.K."/>
            <person name="Lee Y.H."/>
            <person name="Park B.S."/>
            <person name="Bombarely A."/>
            <person name="Doyle J.J."/>
            <person name="Jackson S.A."/>
            <person name="Schafleitner R."/>
            <person name="Srinives P."/>
            <person name="Varshney R.K."/>
            <person name="Lee S.H."/>
        </authorList>
    </citation>
    <scope>NUCLEOTIDE SEQUENCE [LARGE SCALE GENOMIC DNA]</scope>
    <source>
        <strain evidence="2">cv. VC1973A</strain>
    </source>
</reference>
<name>A0A1S3U000_VIGRR</name>
<organism evidence="2 3">
    <name type="scientific">Vigna radiata var. radiata</name>
    <name type="common">Mung bean</name>
    <name type="synonym">Phaseolus aureus</name>
    <dbReference type="NCBI Taxonomy" id="3916"/>
    <lineage>
        <taxon>Eukaryota</taxon>
        <taxon>Viridiplantae</taxon>
        <taxon>Streptophyta</taxon>
        <taxon>Embryophyta</taxon>
        <taxon>Tracheophyta</taxon>
        <taxon>Spermatophyta</taxon>
        <taxon>Magnoliopsida</taxon>
        <taxon>eudicotyledons</taxon>
        <taxon>Gunneridae</taxon>
        <taxon>Pentapetalae</taxon>
        <taxon>rosids</taxon>
        <taxon>fabids</taxon>
        <taxon>Fabales</taxon>
        <taxon>Fabaceae</taxon>
        <taxon>Papilionoideae</taxon>
        <taxon>50 kb inversion clade</taxon>
        <taxon>NPAAA clade</taxon>
        <taxon>indigoferoid/millettioid clade</taxon>
        <taxon>Phaseoleae</taxon>
        <taxon>Vigna</taxon>
    </lineage>
</organism>
<dbReference type="InterPro" id="IPR053319">
    <property type="entry name" value="OEP61"/>
</dbReference>
<feature type="region of interest" description="Disordered" evidence="1">
    <location>
        <begin position="1"/>
        <end position="21"/>
    </location>
</feature>
<dbReference type="PANTHER" id="PTHR48433">
    <property type="entry name" value="OUTER ENVELOPE PROTEIN 61-LIKE"/>
    <property type="match status" value="1"/>
</dbReference>
<keyword evidence="2" id="KW-1185">Reference proteome</keyword>
<proteinExistence type="predicted"/>
<protein>
    <submittedName>
        <fullName evidence="3">Outer envelope protein 61-like</fullName>
    </submittedName>
</protein>
<reference evidence="3" key="2">
    <citation type="submission" date="2025-08" db="UniProtKB">
        <authorList>
            <consortium name="RefSeq"/>
        </authorList>
    </citation>
    <scope>IDENTIFICATION</scope>
    <source>
        <tissue evidence="3">Leaf</tissue>
    </source>
</reference>
<evidence type="ECO:0000256" key="1">
    <source>
        <dbReference type="SAM" id="MobiDB-lite"/>
    </source>
</evidence>
<sequence>MRSASQSNFSSSPDLQEQMRNQMKDPAMRQMFTSMIKNMSPEMMAHMGEQFGVKLSPEEAAKAQKVVSSMSPKSLDKMPQSGSKVCPPS</sequence>
<evidence type="ECO:0000313" key="2">
    <source>
        <dbReference type="Proteomes" id="UP000087766"/>
    </source>
</evidence>
<dbReference type="RefSeq" id="XP_014499342.1">
    <property type="nucleotide sequence ID" value="XM_014643856.1"/>
</dbReference>
<feature type="region of interest" description="Disordered" evidence="1">
    <location>
        <begin position="59"/>
        <end position="89"/>
    </location>
</feature>
<accession>A0A1S3U000</accession>
<dbReference type="GeneID" id="106760426"/>
<dbReference type="Proteomes" id="UP000087766">
    <property type="component" value="Chromosome 5"/>
</dbReference>
<dbReference type="KEGG" id="vra:106760426"/>
<dbReference type="STRING" id="3916.A0A1S3U000"/>
<gene>
    <name evidence="3" type="primary">LOC106760426</name>
</gene>
<evidence type="ECO:0000313" key="3">
    <source>
        <dbReference type="RefSeq" id="XP_014499342.1"/>
    </source>
</evidence>
<dbReference type="OrthoDB" id="1702364at2759"/>